<proteinExistence type="inferred from homology"/>
<dbReference type="CDD" id="cd05283">
    <property type="entry name" value="CAD1"/>
    <property type="match status" value="1"/>
</dbReference>
<dbReference type="SMART" id="SM00829">
    <property type="entry name" value="PKS_ER"/>
    <property type="match status" value="1"/>
</dbReference>
<evidence type="ECO:0000313" key="8">
    <source>
        <dbReference type="Proteomes" id="UP000217257"/>
    </source>
</evidence>
<comment type="cofactor">
    <cofactor evidence="1 5">
        <name>Zn(2+)</name>
        <dbReference type="ChEBI" id="CHEBI:29105"/>
    </cofactor>
</comment>
<dbReference type="InterPro" id="IPR013154">
    <property type="entry name" value="ADH-like_N"/>
</dbReference>
<evidence type="ECO:0000256" key="5">
    <source>
        <dbReference type="RuleBase" id="RU361277"/>
    </source>
</evidence>
<evidence type="ECO:0000256" key="2">
    <source>
        <dbReference type="ARBA" id="ARBA00022723"/>
    </source>
</evidence>
<dbReference type="Pfam" id="PF00107">
    <property type="entry name" value="ADH_zinc_N"/>
    <property type="match status" value="1"/>
</dbReference>
<dbReference type="GO" id="GO:0008106">
    <property type="term" value="F:alcohol dehydrogenase (NADP+) activity"/>
    <property type="evidence" value="ECO:0007669"/>
    <property type="project" value="UniProtKB-ARBA"/>
</dbReference>
<dbReference type="SUPFAM" id="SSF50129">
    <property type="entry name" value="GroES-like"/>
    <property type="match status" value="1"/>
</dbReference>
<dbReference type="AlphaFoldDB" id="A0A250JA59"/>
<evidence type="ECO:0000313" key="7">
    <source>
        <dbReference type="EMBL" id="ATB40450.1"/>
    </source>
</evidence>
<keyword evidence="2 5" id="KW-0479">Metal-binding</keyword>
<dbReference type="InterPro" id="IPR011032">
    <property type="entry name" value="GroES-like_sf"/>
</dbReference>
<dbReference type="RefSeq" id="WP_095988315.1">
    <property type="nucleotide sequence ID" value="NZ_CP022098.1"/>
</dbReference>
<dbReference type="PANTHER" id="PTHR42683">
    <property type="entry name" value="ALDEHYDE REDUCTASE"/>
    <property type="match status" value="1"/>
</dbReference>
<feature type="domain" description="Enoyl reductase (ER)" evidence="6">
    <location>
        <begin position="13"/>
        <end position="342"/>
    </location>
</feature>
<organism evidence="7 8">
    <name type="scientific">Cystobacter fuscus</name>
    <dbReference type="NCBI Taxonomy" id="43"/>
    <lineage>
        <taxon>Bacteria</taxon>
        <taxon>Pseudomonadati</taxon>
        <taxon>Myxococcota</taxon>
        <taxon>Myxococcia</taxon>
        <taxon>Myxococcales</taxon>
        <taxon>Cystobacterineae</taxon>
        <taxon>Archangiaceae</taxon>
        <taxon>Cystobacter</taxon>
    </lineage>
</organism>
<evidence type="ECO:0000256" key="3">
    <source>
        <dbReference type="ARBA" id="ARBA00022833"/>
    </source>
</evidence>
<dbReference type="InterPro" id="IPR047109">
    <property type="entry name" value="CAD-like"/>
</dbReference>
<dbReference type="Pfam" id="PF08240">
    <property type="entry name" value="ADH_N"/>
    <property type="match status" value="1"/>
</dbReference>
<dbReference type="InterPro" id="IPR036291">
    <property type="entry name" value="NAD(P)-bd_dom_sf"/>
</dbReference>
<dbReference type="GO" id="GO:0008270">
    <property type="term" value="F:zinc ion binding"/>
    <property type="evidence" value="ECO:0007669"/>
    <property type="project" value="InterPro"/>
</dbReference>
<dbReference type="InterPro" id="IPR013149">
    <property type="entry name" value="ADH-like_C"/>
</dbReference>
<dbReference type="PROSITE" id="PS00059">
    <property type="entry name" value="ADH_ZINC"/>
    <property type="match status" value="1"/>
</dbReference>
<dbReference type="Proteomes" id="UP000217257">
    <property type="component" value="Chromosome"/>
</dbReference>
<keyword evidence="3 5" id="KW-0862">Zinc</keyword>
<dbReference type="Gene3D" id="3.40.50.720">
    <property type="entry name" value="NAD(P)-binding Rossmann-like Domain"/>
    <property type="match status" value="1"/>
</dbReference>
<keyword evidence="4" id="KW-0560">Oxidoreductase</keyword>
<gene>
    <name evidence="7" type="ORF">CYFUS_005899</name>
</gene>
<evidence type="ECO:0000259" key="6">
    <source>
        <dbReference type="SMART" id="SM00829"/>
    </source>
</evidence>
<reference evidence="7 8" key="1">
    <citation type="submission" date="2017-06" db="EMBL/GenBank/DDBJ databases">
        <title>Sequencing and comparative analysis of myxobacterial genomes.</title>
        <authorList>
            <person name="Rupp O."/>
            <person name="Goesmann A."/>
            <person name="Sogaard-Andersen L."/>
        </authorList>
    </citation>
    <scope>NUCLEOTIDE SEQUENCE [LARGE SCALE GENOMIC DNA]</scope>
    <source>
        <strain evidence="7 8">DSM 52655</strain>
    </source>
</reference>
<dbReference type="InterPro" id="IPR002328">
    <property type="entry name" value="ADH_Zn_CS"/>
</dbReference>
<evidence type="ECO:0000256" key="4">
    <source>
        <dbReference type="ARBA" id="ARBA00023002"/>
    </source>
</evidence>
<evidence type="ECO:0000256" key="1">
    <source>
        <dbReference type="ARBA" id="ARBA00001947"/>
    </source>
</evidence>
<dbReference type="EMBL" id="CP022098">
    <property type="protein sequence ID" value="ATB40450.1"/>
    <property type="molecule type" value="Genomic_DNA"/>
</dbReference>
<dbReference type="Gene3D" id="3.90.180.10">
    <property type="entry name" value="Medium-chain alcohol dehydrogenases, catalytic domain"/>
    <property type="match status" value="1"/>
</dbReference>
<dbReference type="KEGG" id="cfus:CYFUS_005899"/>
<dbReference type="InterPro" id="IPR020843">
    <property type="entry name" value="ER"/>
</dbReference>
<dbReference type="FunFam" id="3.40.50.720:FF:000022">
    <property type="entry name" value="Cinnamyl alcohol dehydrogenase"/>
    <property type="match status" value="1"/>
</dbReference>
<dbReference type="SUPFAM" id="SSF51735">
    <property type="entry name" value="NAD(P)-binding Rossmann-fold domains"/>
    <property type="match status" value="1"/>
</dbReference>
<comment type="similarity">
    <text evidence="5">Belongs to the zinc-containing alcohol dehydrogenase family.</text>
</comment>
<accession>A0A250JA59</accession>
<name>A0A250JA59_9BACT</name>
<sequence length="350" mass="37985">MPKTPAYAAPAAGKPLAPFSFEQREVGPHDVLIDILYSGVCHSDIHQARDEWGGALFPMVPGHEIIGRVKQVGQHVTKLKVGDMAGVGCMVDSCRDCQTCRRDLEQFCERGMASTYNGTYMDRKTPTYGGYASRIVVTEHFALKVPEGLDPAAAAPLLCAGITTYSPLRQWNCKKGDRVGVVGLGGLGHMAVKLAASMGAEVTVLSTSRTKEADARRLGAQGFEVTKDADTFKKLSGRFDLIIDTISAPHDYNQYLGMLRPQGTLVVVGAPPEAVPVHAFSLIGGNKRLVGSMIGGIAETQEMLDYCAKHNIVSDIEIIPIQKINEAYERMMKGDVRYRFVIDIASLERA</sequence>
<protein>
    <submittedName>
        <fullName evidence="7">Alcohol dehydrogenase</fullName>
    </submittedName>
</protein>